<reference evidence="10" key="1">
    <citation type="journal article" date="2024" name="BMC Genomics">
        <title>Functional annotation of a divergent genome using sequence and structure-based similarity.</title>
        <authorList>
            <person name="Svedberg D."/>
            <person name="Winiger R.R."/>
            <person name="Berg A."/>
            <person name="Sharma H."/>
            <person name="Tellgren-Roth C."/>
            <person name="Debrunner-Vossbrinck B.A."/>
            <person name="Vossbrinck C.R."/>
            <person name="Barandun J."/>
        </authorList>
    </citation>
    <scope>NUCLEOTIDE SEQUENCE</scope>
    <source>
        <strain evidence="10">Illinois isolate</strain>
    </source>
</reference>
<keyword evidence="4 9" id="KW-0378">Hydrolase</keyword>
<evidence type="ECO:0000256" key="9">
    <source>
        <dbReference type="RuleBase" id="RU369031"/>
    </source>
</evidence>
<evidence type="ECO:0000256" key="5">
    <source>
        <dbReference type="ARBA" id="ARBA00022912"/>
    </source>
</evidence>
<dbReference type="Proteomes" id="UP001334084">
    <property type="component" value="Chromosome 4"/>
</dbReference>
<evidence type="ECO:0000256" key="6">
    <source>
        <dbReference type="ARBA" id="ARBA00023242"/>
    </source>
</evidence>
<gene>
    <name evidence="10" type="ORF">VNE69_04072</name>
</gene>
<accession>A0AAX4JB85</accession>
<dbReference type="GeneID" id="90541062"/>
<dbReference type="GO" id="GO:0005634">
    <property type="term" value="C:nucleus"/>
    <property type="evidence" value="ECO:0007669"/>
    <property type="project" value="UniProtKB-SubCell"/>
</dbReference>
<dbReference type="GO" id="GO:0004722">
    <property type="term" value="F:protein serine/threonine phosphatase activity"/>
    <property type="evidence" value="ECO:0007669"/>
    <property type="project" value="UniProtKB-UniRule"/>
</dbReference>
<comment type="subunit">
    <text evidence="9">Component of the cleavage and polyadenylation factor (CPF) complex.</text>
</comment>
<dbReference type="RefSeq" id="XP_065329389.1">
    <property type="nucleotide sequence ID" value="XM_065473317.1"/>
</dbReference>
<dbReference type="KEGG" id="vnx:VNE69_04072"/>
<keyword evidence="5 9" id="KW-0904">Protein phosphatase</keyword>
<dbReference type="GO" id="GO:0006397">
    <property type="term" value="P:mRNA processing"/>
    <property type="evidence" value="ECO:0007669"/>
    <property type="project" value="UniProtKB-KW"/>
</dbReference>
<name>A0AAX4JB85_9MICR</name>
<dbReference type="EC" id="3.1.3.16" evidence="9"/>
<dbReference type="InterPro" id="IPR006811">
    <property type="entry name" value="RNA_pol_II_suA"/>
</dbReference>
<evidence type="ECO:0000313" key="11">
    <source>
        <dbReference type="Proteomes" id="UP001334084"/>
    </source>
</evidence>
<proteinExistence type="inferred from homology"/>
<evidence type="ECO:0000256" key="3">
    <source>
        <dbReference type="ARBA" id="ARBA00022664"/>
    </source>
</evidence>
<comment type="function">
    <text evidence="9">Processively dephosphorylates Ser-5 of the heptad repeats YSPTSPS in the C-terminal domain of the largest RNA polymerase II subunit (RPB1).</text>
</comment>
<comment type="function">
    <text evidence="9">Component of the cleavage and polyadenylation factor (CPF) complex, which plays a key role in polyadenylation-dependent pre-mRNA 3'-end formation and cooperates with cleavage factors including the CFIA complex and NAB4/CFIB. SSU72 is required for 3'-end formation of snoRNAs.</text>
</comment>
<protein>
    <recommendedName>
        <fullName evidence="9">RNA polymerase II subunit A C-terminal domain phosphatase SSU72</fullName>
        <shortName evidence="9">CTD phosphatase SSU72</shortName>
        <ecNumber evidence="9">3.1.3.16</ecNumber>
    </recommendedName>
</protein>
<keyword evidence="3 9" id="KW-0507">mRNA processing</keyword>
<dbReference type="Pfam" id="PF04722">
    <property type="entry name" value="Ssu72"/>
    <property type="match status" value="1"/>
</dbReference>
<evidence type="ECO:0000256" key="4">
    <source>
        <dbReference type="ARBA" id="ARBA00022801"/>
    </source>
</evidence>
<evidence type="ECO:0000256" key="7">
    <source>
        <dbReference type="ARBA" id="ARBA00047761"/>
    </source>
</evidence>
<dbReference type="PANTHER" id="PTHR20383">
    <property type="entry name" value="RNA POLYMERASE II SUBUNIT A C-TERMINAL DOMAIN PHOSPHATASE"/>
    <property type="match status" value="1"/>
</dbReference>
<dbReference type="Gene3D" id="3.40.50.2300">
    <property type="match status" value="2"/>
</dbReference>
<comment type="subcellular location">
    <subcellularLocation>
        <location evidence="1 9">Nucleus</location>
    </subcellularLocation>
</comment>
<evidence type="ECO:0000256" key="2">
    <source>
        <dbReference type="ARBA" id="ARBA00008978"/>
    </source>
</evidence>
<dbReference type="AlphaFoldDB" id="A0AAX4JB85"/>
<dbReference type="EMBL" id="CP142729">
    <property type="protein sequence ID" value="WUR03244.1"/>
    <property type="molecule type" value="Genomic_DNA"/>
</dbReference>
<evidence type="ECO:0000256" key="1">
    <source>
        <dbReference type="ARBA" id="ARBA00004123"/>
    </source>
</evidence>
<comment type="catalytic activity">
    <reaction evidence="8 9">
        <text>O-phospho-L-threonyl-[protein] + H2O = L-threonyl-[protein] + phosphate</text>
        <dbReference type="Rhea" id="RHEA:47004"/>
        <dbReference type="Rhea" id="RHEA-COMP:11060"/>
        <dbReference type="Rhea" id="RHEA-COMP:11605"/>
        <dbReference type="ChEBI" id="CHEBI:15377"/>
        <dbReference type="ChEBI" id="CHEBI:30013"/>
        <dbReference type="ChEBI" id="CHEBI:43474"/>
        <dbReference type="ChEBI" id="CHEBI:61977"/>
        <dbReference type="EC" id="3.1.3.16"/>
    </reaction>
</comment>
<sequence length="188" mass="21798">MKIAVCCAMNQNRSMEAHKVLQNSGYEIDSYGTNNQIKIPGETLETPNIYKFGTSYREIYEDLHNKNAPFYEKIGILKMLERNMKIKNYAENFFEKNVHHDLIITAEEKCFVAIYENKIKNSGNIKTFLINFDIKDTISDASSGALEIKDFIDMCMINTGSIESRLMKALESFNRKYMKNNIFTILEE</sequence>
<evidence type="ECO:0000256" key="8">
    <source>
        <dbReference type="ARBA" id="ARBA00048336"/>
    </source>
</evidence>
<organism evidence="10 11">
    <name type="scientific">Vairimorpha necatrix</name>
    <dbReference type="NCBI Taxonomy" id="6039"/>
    <lineage>
        <taxon>Eukaryota</taxon>
        <taxon>Fungi</taxon>
        <taxon>Fungi incertae sedis</taxon>
        <taxon>Microsporidia</taxon>
        <taxon>Nosematidae</taxon>
        <taxon>Vairimorpha</taxon>
    </lineage>
</organism>
<keyword evidence="11" id="KW-1185">Reference proteome</keyword>
<evidence type="ECO:0000313" key="10">
    <source>
        <dbReference type="EMBL" id="WUR03244.1"/>
    </source>
</evidence>
<comment type="similarity">
    <text evidence="2 9">Belongs to the SSU72 phosphatase family.</text>
</comment>
<keyword evidence="6 9" id="KW-0539">Nucleus</keyword>
<comment type="catalytic activity">
    <reaction evidence="7 9">
        <text>O-phospho-L-seryl-[protein] + H2O = L-seryl-[protein] + phosphate</text>
        <dbReference type="Rhea" id="RHEA:20629"/>
        <dbReference type="Rhea" id="RHEA-COMP:9863"/>
        <dbReference type="Rhea" id="RHEA-COMP:11604"/>
        <dbReference type="ChEBI" id="CHEBI:15377"/>
        <dbReference type="ChEBI" id="CHEBI:29999"/>
        <dbReference type="ChEBI" id="CHEBI:43474"/>
        <dbReference type="ChEBI" id="CHEBI:83421"/>
        <dbReference type="EC" id="3.1.3.16"/>
    </reaction>
</comment>